<keyword evidence="3" id="KW-1185">Reference proteome</keyword>
<dbReference type="GeneID" id="7399482"/>
<dbReference type="Gene3D" id="3.30.450.20">
    <property type="entry name" value="PAS domain"/>
    <property type="match status" value="1"/>
</dbReference>
<dbReference type="SUPFAM" id="SSF55785">
    <property type="entry name" value="PYP-like sensor domain (PAS domain)"/>
    <property type="match status" value="1"/>
</dbReference>
<evidence type="ECO:0000313" key="2">
    <source>
        <dbReference type="EMBL" id="ACM56807.1"/>
    </source>
</evidence>
<evidence type="ECO:0000313" key="3">
    <source>
        <dbReference type="Proteomes" id="UP000000740"/>
    </source>
</evidence>
<dbReference type="CDD" id="cd00130">
    <property type="entry name" value="PAS"/>
    <property type="match status" value="1"/>
</dbReference>
<proteinExistence type="predicted"/>
<dbReference type="GO" id="GO:0006355">
    <property type="term" value="P:regulation of DNA-templated transcription"/>
    <property type="evidence" value="ECO:0007669"/>
    <property type="project" value="InterPro"/>
</dbReference>
<dbReference type="InterPro" id="IPR035965">
    <property type="entry name" value="PAS-like_dom_sf"/>
</dbReference>
<feature type="domain" description="PAS" evidence="1">
    <location>
        <begin position="54"/>
        <end position="99"/>
    </location>
</feature>
<reference evidence="2 3" key="1">
    <citation type="journal article" date="2016" name="Stand. Genomic Sci.">
        <title>Complete genome sequence of the Antarctic Halorubrum lacusprofundi type strain ACAM 34.</title>
        <authorList>
            <person name="Anderson I.J."/>
            <person name="DasSarma P."/>
            <person name="Lucas S."/>
            <person name="Copeland A."/>
            <person name="Lapidus A."/>
            <person name="Del Rio T.G."/>
            <person name="Tice H."/>
            <person name="Dalin E."/>
            <person name="Bruce D.C."/>
            <person name="Goodwin L."/>
            <person name="Pitluck S."/>
            <person name="Sims D."/>
            <person name="Brettin T.S."/>
            <person name="Detter J.C."/>
            <person name="Han C.S."/>
            <person name="Larimer F."/>
            <person name="Hauser L."/>
            <person name="Land M."/>
            <person name="Ivanova N."/>
            <person name="Richardson P."/>
            <person name="Cavicchioli R."/>
            <person name="DasSarma S."/>
            <person name="Woese C.R."/>
            <person name="Kyrpides N.C."/>
        </authorList>
    </citation>
    <scope>NUCLEOTIDE SEQUENCE [LARGE SCALE GENOMIC DNA]</scope>
    <source>
        <strain evidence="3">ATCC 49239 / DSM 5036 / JCM 8891 / ACAM 34</strain>
    </source>
</reference>
<dbReference type="KEGG" id="hla:Hlac_1214"/>
<dbReference type="Pfam" id="PF00989">
    <property type="entry name" value="PAS"/>
    <property type="match status" value="1"/>
</dbReference>
<dbReference type="EMBL" id="CP001365">
    <property type="protein sequence ID" value="ACM56807.1"/>
    <property type="molecule type" value="Genomic_DNA"/>
</dbReference>
<sequence>MRAPVNAYWSGETVRVTKQGDRRITDHRLAATESGSIVCTAQDITGERTTASTQHGEFYFLFEGEDESAFYTLDHEGYVTRWNDRVEDVLGYSIEASLGTHLGAHLSGDPAGKQRAEELTEAAEAETEVTANLKFQRDDGSTFTATTTVVASYTSAGTLRGFGVVLASADAPTTPA</sequence>
<dbReference type="Proteomes" id="UP000000740">
    <property type="component" value="Chromosome 1"/>
</dbReference>
<dbReference type="InterPro" id="IPR013767">
    <property type="entry name" value="PAS_fold"/>
</dbReference>
<dbReference type="RefSeq" id="WP_015909950.1">
    <property type="nucleotide sequence ID" value="NC_012029.1"/>
</dbReference>
<dbReference type="eggNOG" id="arCOG06712">
    <property type="taxonomic scope" value="Archaea"/>
</dbReference>
<dbReference type="PROSITE" id="PS50112">
    <property type="entry name" value="PAS"/>
    <property type="match status" value="1"/>
</dbReference>
<dbReference type="HOGENOM" id="CLU_1521818_0_0_2"/>
<dbReference type="InterPro" id="IPR000014">
    <property type="entry name" value="PAS"/>
</dbReference>
<accession>B9LN69</accession>
<dbReference type="AlphaFoldDB" id="B9LN69"/>
<gene>
    <name evidence="2" type="ordered locus">Hlac_1214</name>
</gene>
<protein>
    <recommendedName>
        <fullName evidence="1">PAS domain-containing protein</fullName>
    </recommendedName>
</protein>
<dbReference type="NCBIfam" id="TIGR00229">
    <property type="entry name" value="sensory_box"/>
    <property type="match status" value="1"/>
</dbReference>
<organism evidence="2 3">
    <name type="scientific">Halorubrum lacusprofundi (strain ATCC 49239 / DSM 5036 / JCM 8891 / ACAM 34)</name>
    <dbReference type="NCBI Taxonomy" id="416348"/>
    <lineage>
        <taxon>Archaea</taxon>
        <taxon>Methanobacteriati</taxon>
        <taxon>Methanobacteriota</taxon>
        <taxon>Stenosarchaea group</taxon>
        <taxon>Halobacteria</taxon>
        <taxon>Halobacteriales</taxon>
        <taxon>Haloferacaceae</taxon>
        <taxon>Halorubrum</taxon>
    </lineage>
</organism>
<evidence type="ECO:0000259" key="1">
    <source>
        <dbReference type="PROSITE" id="PS50112"/>
    </source>
</evidence>
<name>B9LN69_HALLT</name>